<dbReference type="Proteomes" id="UP000238634">
    <property type="component" value="Unassembled WGS sequence"/>
</dbReference>
<evidence type="ECO:0000313" key="1">
    <source>
        <dbReference type="EMBL" id="PSB19320.1"/>
    </source>
</evidence>
<dbReference type="OrthoDB" id="428391at2"/>
<dbReference type="AlphaFoldDB" id="A0A2T1DFM8"/>
<organism evidence="1 2">
    <name type="scientific">Phormidesmis priestleyi ULC007</name>
    <dbReference type="NCBI Taxonomy" id="1920490"/>
    <lineage>
        <taxon>Bacteria</taxon>
        <taxon>Bacillati</taxon>
        <taxon>Cyanobacteriota</taxon>
        <taxon>Cyanophyceae</taxon>
        <taxon>Leptolyngbyales</taxon>
        <taxon>Leptolyngbyaceae</taxon>
        <taxon>Phormidesmis</taxon>
    </lineage>
</organism>
<accession>A0A2T1DFM8</accession>
<gene>
    <name evidence="1" type="ORF">C7B65_12200</name>
</gene>
<sequence>MQVKDLTIDELKLLIQETVAETIQSLLFDPDEGKQIKPEVQQQLLNSLQQTQAGERGISAEEVAKKLGLNW</sequence>
<proteinExistence type="predicted"/>
<dbReference type="STRING" id="1920490.GCA_001895925_04542"/>
<reference evidence="1 2" key="2">
    <citation type="submission" date="2018-03" db="EMBL/GenBank/DDBJ databases">
        <title>The ancient ancestry and fast evolution of plastids.</title>
        <authorList>
            <person name="Moore K.R."/>
            <person name="Magnabosco C."/>
            <person name="Momper L."/>
            <person name="Gold D.A."/>
            <person name="Bosak T."/>
            <person name="Fournier G.P."/>
        </authorList>
    </citation>
    <scope>NUCLEOTIDE SEQUENCE [LARGE SCALE GENOMIC DNA]</scope>
    <source>
        <strain evidence="1 2">ULC007</strain>
    </source>
</reference>
<reference evidence="1 2" key="1">
    <citation type="submission" date="2018-02" db="EMBL/GenBank/DDBJ databases">
        <authorList>
            <person name="Cohen D.B."/>
            <person name="Kent A.D."/>
        </authorList>
    </citation>
    <scope>NUCLEOTIDE SEQUENCE [LARGE SCALE GENOMIC DNA]</scope>
    <source>
        <strain evidence="1 2">ULC007</strain>
    </source>
</reference>
<name>A0A2T1DFM8_9CYAN</name>
<dbReference type="RefSeq" id="WP_073071415.1">
    <property type="nucleotide sequence ID" value="NZ_MPPI01000011.1"/>
</dbReference>
<dbReference type="EMBL" id="PVWG01000011">
    <property type="protein sequence ID" value="PSB19320.1"/>
    <property type="molecule type" value="Genomic_DNA"/>
</dbReference>
<comment type="caution">
    <text evidence="1">The sequence shown here is derived from an EMBL/GenBank/DDBJ whole genome shotgun (WGS) entry which is preliminary data.</text>
</comment>
<keyword evidence="2" id="KW-1185">Reference proteome</keyword>
<evidence type="ECO:0000313" key="2">
    <source>
        <dbReference type="Proteomes" id="UP000238634"/>
    </source>
</evidence>
<protein>
    <submittedName>
        <fullName evidence="1">Uncharacterized protein</fullName>
    </submittedName>
</protein>